<organism evidence="2 3">
    <name type="scientific">Streptococcus ratti</name>
    <dbReference type="NCBI Taxonomy" id="1341"/>
    <lineage>
        <taxon>Bacteria</taxon>
        <taxon>Bacillati</taxon>
        <taxon>Bacillota</taxon>
        <taxon>Bacilli</taxon>
        <taxon>Lactobacillales</taxon>
        <taxon>Streptococcaceae</taxon>
        <taxon>Streptococcus</taxon>
    </lineage>
</organism>
<protein>
    <recommendedName>
        <fullName evidence="4">Phosphoribosylaminoimidazolecarboxamide formyltransferase</fullName>
    </recommendedName>
</protein>
<evidence type="ECO:0000313" key="3">
    <source>
        <dbReference type="Proteomes" id="UP000532121"/>
    </source>
</evidence>
<feature type="transmembrane region" description="Helical" evidence="1">
    <location>
        <begin position="7"/>
        <end position="27"/>
    </location>
</feature>
<evidence type="ECO:0008006" key="4">
    <source>
        <dbReference type="Google" id="ProtNLM"/>
    </source>
</evidence>
<gene>
    <name evidence="2" type="ORF">HHO37_09540</name>
</gene>
<keyword evidence="1" id="KW-1133">Transmembrane helix</keyword>
<comment type="caution">
    <text evidence="2">The sequence shown here is derived from an EMBL/GenBank/DDBJ whole genome shotgun (WGS) entry which is preliminary data.</text>
</comment>
<dbReference type="RefSeq" id="WP_003086975.1">
    <property type="nucleotide sequence ID" value="NZ_CP043405.1"/>
</dbReference>
<keyword evidence="1" id="KW-0472">Membrane</keyword>
<reference evidence="2 3" key="1">
    <citation type="submission" date="2020-04" db="EMBL/GenBank/DDBJ databases">
        <title>MicrobeNet Type strains.</title>
        <authorList>
            <person name="Nicholson A.C."/>
        </authorList>
    </citation>
    <scope>NUCLEOTIDE SEQUENCE [LARGE SCALE GENOMIC DNA]</scope>
    <source>
        <strain evidence="2 3">DSM 22768</strain>
    </source>
</reference>
<evidence type="ECO:0000313" key="2">
    <source>
        <dbReference type="EMBL" id="NMD49896.1"/>
    </source>
</evidence>
<keyword evidence="1" id="KW-0812">Transmembrane</keyword>
<sequence>MIKKILIYILTFVVTALVINSVILSSLENPLRLSLSYIIAAIMGLVVLVFIEKYSNRK</sequence>
<dbReference type="AlphaFoldDB" id="A0A7X9LEP8"/>
<accession>A0A7X9LEP8</accession>
<dbReference type="Proteomes" id="UP000532121">
    <property type="component" value="Unassembled WGS sequence"/>
</dbReference>
<evidence type="ECO:0000256" key="1">
    <source>
        <dbReference type="SAM" id="Phobius"/>
    </source>
</evidence>
<name>A0A7X9LEP8_STRRT</name>
<dbReference type="EMBL" id="JABASA010000027">
    <property type="protein sequence ID" value="NMD49896.1"/>
    <property type="molecule type" value="Genomic_DNA"/>
</dbReference>
<feature type="transmembrane region" description="Helical" evidence="1">
    <location>
        <begin position="33"/>
        <end position="51"/>
    </location>
</feature>
<proteinExistence type="predicted"/>